<dbReference type="EMBL" id="CAAKMV010000141">
    <property type="protein sequence ID" value="VIO59584.1"/>
    <property type="molecule type" value="Genomic_DNA"/>
</dbReference>
<keyword evidence="3" id="KW-1015">Disulfide bond</keyword>
<dbReference type="InterPro" id="IPR029058">
    <property type="entry name" value="AB_hydrolase_fold"/>
</dbReference>
<reference evidence="5" key="1">
    <citation type="submission" date="2019-04" db="EMBL/GenBank/DDBJ databases">
        <authorList>
            <person name="Melise S."/>
            <person name="Noan J."/>
            <person name="Okalmin O."/>
        </authorList>
    </citation>
    <scope>NUCLEOTIDE SEQUENCE</scope>
    <source>
        <strain evidence="5">FN9</strain>
    </source>
</reference>
<dbReference type="InterPro" id="IPR019826">
    <property type="entry name" value="Carboxylesterase_B_AS"/>
</dbReference>
<dbReference type="InterPro" id="IPR000997">
    <property type="entry name" value="Cholinesterase"/>
</dbReference>
<dbReference type="AlphaFoldDB" id="A0A2H3GQE3"/>
<dbReference type="PANTHER" id="PTHR43918:SF4">
    <property type="entry name" value="CARBOXYLIC ESTER HYDROLASE"/>
    <property type="match status" value="1"/>
</dbReference>
<dbReference type="PROSITE" id="PS00122">
    <property type="entry name" value="CARBOXYLESTERASE_B_1"/>
    <property type="match status" value="1"/>
</dbReference>
<evidence type="ECO:0000256" key="2">
    <source>
        <dbReference type="ARBA" id="ARBA00022801"/>
    </source>
</evidence>
<organism evidence="5">
    <name type="scientific">Gibberella zeae</name>
    <name type="common">Wheat head blight fungus</name>
    <name type="synonym">Fusarium graminearum</name>
    <dbReference type="NCBI Taxonomy" id="5518"/>
    <lineage>
        <taxon>Eukaryota</taxon>
        <taxon>Fungi</taxon>
        <taxon>Dikarya</taxon>
        <taxon>Ascomycota</taxon>
        <taxon>Pezizomycotina</taxon>
        <taxon>Sordariomycetes</taxon>
        <taxon>Hypocreomycetidae</taxon>
        <taxon>Hypocreales</taxon>
        <taxon>Nectriaceae</taxon>
        <taxon>Fusarium</taxon>
    </lineage>
</organism>
<gene>
    <name evidence="5" type="ORF">FUG_LOCUS355893</name>
</gene>
<feature type="signal peptide" evidence="4">
    <location>
        <begin position="1"/>
        <end position="18"/>
    </location>
</feature>
<dbReference type="OrthoDB" id="408631at2759"/>
<dbReference type="InterPro" id="IPR002018">
    <property type="entry name" value="CarbesteraseB"/>
</dbReference>
<sequence>MASLKLLTTALFAGTSLALPRSQTSNNPTATIDNGVVVGTTTSIPDSKTIVNQFLGIPFGEKPVRFSPPKPAKEWDTPYDASEYKPSCFMKFNYPEEKRNRTIKTFATPGPPAGTDEDCLNLNIYTPAGAKTGSKPVAFWIHGGSFSHGSGSLPYYEGSKMAGYEDIVVVTINYRTNIFGFPATYDLPEGEWNVGFLDQRLALQWVQDNIEAFGGDPEKVTIFGESAGAGSVEDLITAPPDPLPFRAAILQSGTANTNVTPSGSWDIATKSANCDSDDFEKVLECMREVPATELKDIIERAELDFQPISDNGTTLANFPRDIRLKSSDKNTIMARVPVMLGSTADEARLEDFMNITIEQALRAWMPDVTSAQVSILKIFYPIGSPGINNDFDQVVRIATELGMQCPIRYVAEDFAETGIKTWRFLYNASFANTEIFKDSGAYHSSEITTLFGTYPEKGATEFQHELSREMQQAWGKFVRDPENGPGWGQIPKIGVFGGGVSPDSDEKPEKALGVLNTHLLEPRCIAFKGLWTKGKTEEQSD</sequence>
<dbReference type="EC" id="3.1.1.-" evidence="4"/>
<evidence type="ECO:0000256" key="4">
    <source>
        <dbReference type="RuleBase" id="RU361235"/>
    </source>
</evidence>
<name>A0A2H3GQE3_GIBZA</name>
<accession>A0A2H3GQE3</accession>
<keyword evidence="4" id="KW-0732">Signal</keyword>
<dbReference type="GO" id="GO:0004104">
    <property type="term" value="F:cholinesterase activity"/>
    <property type="evidence" value="ECO:0007669"/>
    <property type="project" value="InterPro"/>
</dbReference>
<feature type="chain" id="PRO_5040557858" description="Carboxylic ester hydrolase" evidence="4">
    <location>
        <begin position="19"/>
        <end position="541"/>
    </location>
</feature>
<comment type="similarity">
    <text evidence="1 4">Belongs to the type-B carboxylesterase/lipase family.</text>
</comment>
<dbReference type="InterPro" id="IPR050654">
    <property type="entry name" value="AChE-related_enzymes"/>
</dbReference>
<proteinExistence type="inferred from homology"/>
<dbReference type="PRINTS" id="PR00878">
    <property type="entry name" value="CHOLNESTRASE"/>
</dbReference>
<evidence type="ECO:0000256" key="1">
    <source>
        <dbReference type="ARBA" id="ARBA00005964"/>
    </source>
</evidence>
<evidence type="ECO:0000313" key="5">
    <source>
        <dbReference type="EMBL" id="VIO59584.1"/>
    </source>
</evidence>
<dbReference type="SUPFAM" id="SSF53474">
    <property type="entry name" value="alpha/beta-Hydrolases"/>
    <property type="match status" value="1"/>
</dbReference>
<dbReference type="OMA" id="CPIRYVA"/>
<evidence type="ECO:0000256" key="3">
    <source>
        <dbReference type="ARBA" id="ARBA00023157"/>
    </source>
</evidence>
<dbReference type="Gene3D" id="3.40.50.1820">
    <property type="entry name" value="alpha/beta hydrolase"/>
    <property type="match status" value="1"/>
</dbReference>
<dbReference type="Pfam" id="PF00135">
    <property type="entry name" value="COesterase"/>
    <property type="match status" value="1"/>
</dbReference>
<protein>
    <recommendedName>
        <fullName evidence="4">Carboxylic ester hydrolase</fullName>
        <ecNumber evidence="4">3.1.1.-</ecNumber>
    </recommendedName>
</protein>
<dbReference type="ESTHER" id="gibze-i1rpg6">
    <property type="family name" value="Fungal_carboxylesterase_lipase"/>
</dbReference>
<dbReference type="PANTHER" id="PTHR43918">
    <property type="entry name" value="ACETYLCHOLINESTERASE"/>
    <property type="match status" value="1"/>
</dbReference>
<keyword evidence="2 4" id="KW-0378">Hydrolase</keyword>